<dbReference type="EMBL" id="FOXH01000005">
    <property type="protein sequence ID" value="SFP71756.1"/>
    <property type="molecule type" value="Genomic_DNA"/>
</dbReference>
<reference evidence="2 3" key="1">
    <citation type="submission" date="2016-10" db="EMBL/GenBank/DDBJ databases">
        <authorList>
            <person name="de Groot N.N."/>
        </authorList>
    </citation>
    <scope>NUCLEOTIDE SEQUENCE [LARGE SCALE GENOMIC DNA]</scope>
    <source>
        <strain evidence="3">E92,LMG 26720,CCM 7988</strain>
    </source>
</reference>
<dbReference type="Gene3D" id="3.40.50.720">
    <property type="entry name" value="NAD(P)-binding Rossmann-like Domain"/>
    <property type="match status" value="1"/>
</dbReference>
<sequence>MNKRVLITGTSKGIGFALAKMFLNNGFSVIGTCRTGKIAEITNPEFDVLALDLSNPDRIKEFEKAFQNKGISIDILINNAGIGPDLDSEYPDEETFKQTFEVNVTGTTFFTELMLKHISKNGKIINISSKMGSIDLCELADSAAYRMSKTAINMYTKILANRLAGQLSVAAIHPGWVRTTIAKSNVNGRLSAEESAAKILEFVLSNFRTGIFWNAETQTECKW</sequence>
<dbReference type="STRING" id="1079859.SAMN04515674_10595"/>
<evidence type="ECO:0000313" key="3">
    <source>
        <dbReference type="Proteomes" id="UP000199306"/>
    </source>
</evidence>
<keyword evidence="3" id="KW-1185">Reference proteome</keyword>
<dbReference type="PRINTS" id="PR00080">
    <property type="entry name" value="SDRFAMILY"/>
</dbReference>
<dbReference type="SUPFAM" id="SSF51735">
    <property type="entry name" value="NAD(P)-binding Rossmann-fold domains"/>
    <property type="match status" value="1"/>
</dbReference>
<dbReference type="Pfam" id="PF00106">
    <property type="entry name" value="adh_short"/>
    <property type="match status" value="1"/>
</dbReference>
<evidence type="ECO:0000313" key="2">
    <source>
        <dbReference type="EMBL" id="SFP71756.1"/>
    </source>
</evidence>
<protein>
    <submittedName>
        <fullName evidence="2">Short-chain dehydrogenase</fullName>
    </submittedName>
</protein>
<gene>
    <name evidence="2" type="ORF">SAMN04515674_10595</name>
</gene>
<dbReference type="OrthoDB" id="5786478at2"/>
<dbReference type="InterPro" id="IPR002347">
    <property type="entry name" value="SDR_fam"/>
</dbReference>
<dbReference type="GO" id="GO:0016616">
    <property type="term" value="F:oxidoreductase activity, acting on the CH-OH group of donors, NAD or NADP as acceptor"/>
    <property type="evidence" value="ECO:0007669"/>
    <property type="project" value="TreeGrafter"/>
</dbReference>
<dbReference type="Proteomes" id="UP000199306">
    <property type="component" value="Unassembled WGS sequence"/>
</dbReference>
<accession>A0A1I5SN72</accession>
<comment type="similarity">
    <text evidence="1">Belongs to the short-chain dehydrogenases/reductases (SDR) family.</text>
</comment>
<evidence type="ECO:0000256" key="1">
    <source>
        <dbReference type="RuleBase" id="RU000363"/>
    </source>
</evidence>
<dbReference type="InterPro" id="IPR052184">
    <property type="entry name" value="SDR_enzymes"/>
</dbReference>
<dbReference type="InterPro" id="IPR036291">
    <property type="entry name" value="NAD(P)-bd_dom_sf"/>
</dbReference>
<dbReference type="PRINTS" id="PR00081">
    <property type="entry name" value="GDHRDH"/>
</dbReference>
<organism evidence="2 3">
    <name type="scientific">Pseudarcicella hirudinis</name>
    <dbReference type="NCBI Taxonomy" id="1079859"/>
    <lineage>
        <taxon>Bacteria</taxon>
        <taxon>Pseudomonadati</taxon>
        <taxon>Bacteroidota</taxon>
        <taxon>Cytophagia</taxon>
        <taxon>Cytophagales</taxon>
        <taxon>Flectobacillaceae</taxon>
        <taxon>Pseudarcicella</taxon>
    </lineage>
</organism>
<name>A0A1I5SN72_9BACT</name>
<dbReference type="PANTHER" id="PTHR45458:SF1">
    <property type="entry name" value="SHORT CHAIN DEHYDROGENASE"/>
    <property type="match status" value="1"/>
</dbReference>
<dbReference type="AlphaFoldDB" id="A0A1I5SN72"/>
<dbReference type="PANTHER" id="PTHR45458">
    <property type="entry name" value="SHORT-CHAIN DEHYDROGENASE/REDUCTASE SDR"/>
    <property type="match status" value="1"/>
</dbReference>
<dbReference type="RefSeq" id="WP_092016480.1">
    <property type="nucleotide sequence ID" value="NZ_FOXH01000005.1"/>
</dbReference>
<proteinExistence type="inferred from homology"/>